<dbReference type="PROSITE" id="PS51866">
    <property type="entry name" value="MOP"/>
    <property type="match status" value="1"/>
</dbReference>
<dbReference type="InterPro" id="IPR004606">
    <property type="entry name" value="Mop_domain"/>
</dbReference>
<sequence>ADRIGVLINGEILQTGGSREVFASPRNREVAEFVGIENIMDGVIVASEEGLVAIDIGGKVIEAISNYPVGEEVCACVRPEDITLALSPASSSARNSFIGEITRVVSVGSLTRVEIDCGFRLIALVTKRSAEELSLASTKKVYATFKATGVHIIKK</sequence>
<evidence type="ECO:0000256" key="1">
    <source>
        <dbReference type="ARBA" id="ARBA00022448"/>
    </source>
</evidence>
<dbReference type="InterPro" id="IPR005116">
    <property type="entry name" value="Transp-assoc_OB_typ1"/>
</dbReference>
<gene>
    <name evidence="4" type="ORF">S06H3_56121</name>
</gene>
<evidence type="ECO:0000259" key="3">
    <source>
        <dbReference type="PROSITE" id="PS51866"/>
    </source>
</evidence>
<accession>X1P2W1</accession>
<keyword evidence="1" id="KW-0813">Transport</keyword>
<dbReference type="InterPro" id="IPR008995">
    <property type="entry name" value="Mo/tungstate-bd_C_term_dom"/>
</dbReference>
<dbReference type="PANTHER" id="PTHR42781">
    <property type="entry name" value="SPERMIDINE/PUTRESCINE IMPORT ATP-BINDING PROTEIN POTA"/>
    <property type="match status" value="1"/>
</dbReference>
<dbReference type="PANTHER" id="PTHR42781:SF4">
    <property type="entry name" value="SPERMIDINE_PUTRESCINE IMPORT ATP-BINDING PROTEIN POTA"/>
    <property type="match status" value="1"/>
</dbReference>
<evidence type="ECO:0000256" key="2">
    <source>
        <dbReference type="ARBA" id="ARBA00022505"/>
    </source>
</evidence>
<feature type="non-terminal residue" evidence="4">
    <location>
        <position position="1"/>
    </location>
</feature>
<dbReference type="Pfam" id="PF03459">
    <property type="entry name" value="TOBE"/>
    <property type="match status" value="1"/>
</dbReference>
<reference evidence="4" key="1">
    <citation type="journal article" date="2014" name="Front. Microbiol.">
        <title>High frequency of phylogenetically diverse reductive dehalogenase-homologous genes in deep subseafloor sedimentary metagenomes.</title>
        <authorList>
            <person name="Kawai M."/>
            <person name="Futagami T."/>
            <person name="Toyoda A."/>
            <person name="Takaki Y."/>
            <person name="Nishi S."/>
            <person name="Hori S."/>
            <person name="Arai W."/>
            <person name="Tsubouchi T."/>
            <person name="Morono Y."/>
            <person name="Uchiyama I."/>
            <person name="Ito T."/>
            <person name="Fujiyama A."/>
            <person name="Inagaki F."/>
            <person name="Takami H."/>
        </authorList>
    </citation>
    <scope>NUCLEOTIDE SEQUENCE</scope>
    <source>
        <strain evidence="4">Expedition CK06-06</strain>
    </source>
</reference>
<protein>
    <recommendedName>
        <fullName evidence="3">Mop domain-containing protein</fullName>
    </recommendedName>
</protein>
<proteinExistence type="predicted"/>
<dbReference type="EMBL" id="BARV01036075">
    <property type="protein sequence ID" value="GAI50198.1"/>
    <property type="molecule type" value="Genomic_DNA"/>
</dbReference>
<keyword evidence="2" id="KW-0500">Molybdenum</keyword>
<dbReference type="AlphaFoldDB" id="X1P2W1"/>
<comment type="caution">
    <text evidence="4">The sequence shown here is derived from an EMBL/GenBank/DDBJ whole genome shotgun (WGS) entry which is preliminary data.</text>
</comment>
<dbReference type="GO" id="GO:0015689">
    <property type="term" value="P:molybdate ion transport"/>
    <property type="evidence" value="ECO:0007669"/>
    <property type="project" value="InterPro"/>
</dbReference>
<organism evidence="4">
    <name type="scientific">marine sediment metagenome</name>
    <dbReference type="NCBI Taxonomy" id="412755"/>
    <lineage>
        <taxon>unclassified sequences</taxon>
        <taxon>metagenomes</taxon>
        <taxon>ecological metagenomes</taxon>
    </lineage>
</organism>
<name>X1P2W1_9ZZZZ</name>
<feature type="domain" description="Mop" evidence="3">
    <location>
        <begin position="90"/>
        <end position="154"/>
    </location>
</feature>
<dbReference type="SUPFAM" id="SSF50331">
    <property type="entry name" value="MOP-like"/>
    <property type="match status" value="1"/>
</dbReference>
<dbReference type="InterPro" id="IPR050093">
    <property type="entry name" value="ABC_SmlMolc_Importer"/>
</dbReference>
<dbReference type="Gene3D" id="2.40.50.100">
    <property type="match status" value="1"/>
</dbReference>
<evidence type="ECO:0000313" key="4">
    <source>
        <dbReference type="EMBL" id="GAI50198.1"/>
    </source>
</evidence>